<evidence type="ECO:0000256" key="1">
    <source>
        <dbReference type="SAM" id="MobiDB-lite"/>
    </source>
</evidence>
<dbReference type="Proteomes" id="UP001049176">
    <property type="component" value="Chromosome 1"/>
</dbReference>
<gene>
    <name evidence="2" type="ORF">E1B28_001665</name>
</gene>
<accession>A0A9P7V3U2</accession>
<evidence type="ECO:0000313" key="3">
    <source>
        <dbReference type="Proteomes" id="UP001049176"/>
    </source>
</evidence>
<dbReference type="EMBL" id="CM032181">
    <property type="protein sequence ID" value="KAG7099861.1"/>
    <property type="molecule type" value="Genomic_DNA"/>
</dbReference>
<reference evidence="2" key="1">
    <citation type="journal article" date="2021" name="Genome Biol. Evol.">
        <title>The assembled and annotated genome of the fairy-ring fungus Marasmius oreades.</title>
        <authorList>
            <person name="Hiltunen M."/>
            <person name="Ament-Velasquez S.L."/>
            <person name="Johannesson H."/>
        </authorList>
    </citation>
    <scope>NUCLEOTIDE SEQUENCE</scope>
    <source>
        <strain evidence="2">03SP1</strain>
    </source>
</reference>
<dbReference type="KEGG" id="more:E1B28_001665"/>
<dbReference type="AlphaFoldDB" id="A0A9P7V3U2"/>
<evidence type="ECO:0000313" key="2">
    <source>
        <dbReference type="EMBL" id="KAG7099861.1"/>
    </source>
</evidence>
<feature type="region of interest" description="Disordered" evidence="1">
    <location>
        <begin position="14"/>
        <end position="45"/>
    </location>
</feature>
<protein>
    <submittedName>
        <fullName evidence="2">Uncharacterized protein</fullName>
    </submittedName>
</protein>
<dbReference type="OrthoDB" id="3038119at2759"/>
<name>A0A9P7V3U2_9AGAR</name>
<proteinExistence type="predicted"/>
<dbReference type="GeneID" id="66070741"/>
<organism evidence="2 3">
    <name type="scientific">Marasmius oreades</name>
    <name type="common">fairy-ring Marasmius</name>
    <dbReference type="NCBI Taxonomy" id="181124"/>
    <lineage>
        <taxon>Eukaryota</taxon>
        <taxon>Fungi</taxon>
        <taxon>Dikarya</taxon>
        <taxon>Basidiomycota</taxon>
        <taxon>Agaricomycotina</taxon>
        <taxon>Agaricomycetes</taxon>
        <taxon>Agaricomycetidae</taxon>
        <taxon>Agaricales</taxon>
        <taxon>Marasmiineae</taxon>
        <taxon>Marasmiaceae</taxon>
        <taxon>Marasmius</taxon>
    </lineage>
</organism>
<dbReference type="RefSeq" id="XP_043016331.1">
    <property type="nucleotide sequence ID" value="XM_043147618.1"/>
</dbReference>
<sequence>MSVTLSEIYAIPDTTPDETKKRKRASDSTSDIYDSNGKTRRVNPYKLGDRLGPDLVREMEFYIKPGAMMPGFAIRKELQERYQVDRRHLYDYFHSRGLRVAKEDRHSNLTRSRQAKAKAAAATSGKDAPAITPLKKSAQRKVKGKVVRPALATSSVKIASNSVTREKERNDELSEDCTVFESPIYAREIRLSSPEPELVFTLNELSTSGSVCHELELQHSLPSDNPQCPLIGVDDSTKEDSLPPVVTSTSHDFPFNINDWLAERTVADSSTCSCSPEITLVDESAEAFSPSEFVKETLDSLDCNYDDFINFTDEDESVSSLNSVPDVPVTPMIKMEQASERQQFYDLVSASFDSAQPAIQQAISNLWQEDTEFQSTSIHPVRSTMSSSAHLSEWNLCSAPLVSDSASSIVSAPPKFQSPVSSSGQTELSPFSYPYNPNHHQTGDRCAYSYPNENHFYRNDRFFVQSTTQGPIYQSRTYLPRPSRLRATSAGGGI</sequence>
<comment type="caution">
    <text evidence="2">The sequence shown here is derived from an EMBL/GenBank/DDBJ whole genome shotgun (WGS) entry which is preliminary data.</text>
</comment>
<keyword evidence="3" id="KW-1185">Reference proteome</keyword>